<evidence type="ECO:0000313" key="1">
    <source>
        <dbReference type="EMBL" id="GAM63500.1"/>
    </source>
</evidence>
<evidence type="ECO:0000313" key="2">
    <source>
        <dbReference type="Proteomes" id="UP000031670"/>
    </source>
</evidence>
<dbReference type="AlphaFoldDB" id="A0A0B8P9M7"/>
<dbReference type="InterPro" id="IPR021736">
    <property type="entry name" value="DUF3305"/>
</dbReference>
<accession>A0A0B8P9M7</accession>
<reference evidence="1 2" key="1">
    <citation type="submission" date="2015-01" db="EMBL/GenBank/DDBJ databases">
        <title>Vibrio sp. C5 JCM 19232 whole genome shotgun sequence.</title>
        <authorList>
            <person name="Sawabe T."/>
            <person name="Meirelles P."/>
            <person name="Feng G."/>
            <person name="Sayaka M."/>
            <person name="Hattori M."/>
            <person name="Ohkuma M."/>
        </authorList>
    </citation>
    <scope>NUCLEOTIDE SEQUENCE [LARGE SCALE GENOMIC DNA]</scope>
    <source>
        <strain evidence="1 2">JCM19232</strain>
    </source>
</reference>
<dbReference type="Pfam" id="PF11749">
    <property type="entry name" value="DUF3305"/>
    <property type="match status" value="1"/>
</dbReference>
<protein>
    <recommendedName>
        <fullName evidence="3">DUF3305 domain-containing protein</fullName>
    </recommendedName>
</protein>
<reference evidence="1 2" key="2">
    <citation type="submission" date="2015-01" db="EMBL/GenBank/DDBJ databases">
        <authorList>
            <consortium name="NBRP consortium"/>
            <person name="Sawabe T."/>
            <person name="Meirelles P."/>
            <person name="Feng G."/>
            <person name="Sayaka M."/>
            <person name="Hattori M."/>
            <person name="Ohkuma M."/>
        </authorList>
    </citation>
    <scope>NUCLEOTIDE SEQUENCE [LARGE SCALE GENOMIC DNA]</scope>
    <source>
        <strain evidence="1 2">JCM19232</strain>
    </source>
</reference>
<dbReference type="Proteomes" id="UP000031670">
    <property type="component" value="Unassembled WGS sequence"/>
</dbReference>
<evidence type="ECO:0008006" key="3">
    <source>
        <dbReference type="Google" id="ProtNLM"/>
    </source>
</evidence>
<dbReference type="EMBL" id="BBSA01000009">
    <property type="protein sequence ID" value="GAM63500.1"/>
    <property type="molecule type" value="Genomic_DNA"/>
</dbReference>
<comment type="caution">
    <text evidence="1">The sequence shown here is derived from an EMBL/GenBank/DDBJ whole genome shotgun (WGS) entry which is preliminary data.</text>
</comment>
<sequence length="263" mass="29545">MSDKVVKDQTRWTLGCGLELKAVAGNKWGLSQWHLDGFELHPEASADFLMTLELFRDERTDYRFNLSSQQPKLFVVLDILQSLEEPNLVAISASQSLAGQYMDGDYLVLSADMPVAIQAWMERLLAVMASFLRSVVRSVKERGVQVASEFLNRWSRRKLNPEAEEAEPVEEPLQEVLTEQTASEDEPLEQTVADDIEDEERYKDLSVAELLTTTAAASVKKAALRKLFLSGEFSAVDNLNDYDHDYASVGKLGARWPKNSEIG</sequence>
<dbReference type="InterPro" id="IPR021735">
    <property type="entry name" value="DUF3306"/>
</dbReference>
<dbReference type="Pfam" id="PF11748">
    <property type="entry name" value="DUF3306"/>
    <property type="match status" value="1"/>
</dbReference>
<organism evidence="1 2">
    <name type="scientific">Vibrio ishigakensis</name>
    <dbReference type="NCBI Taxonomy" id="1481914"/>
    <lineage>
        <taxon>Bacteria</taxon>
        <taxon>Pseudomonadati</taxon>
        <taxon>Pseudomonadota</taxon>
        <taxon>Gammaproteobacteria</taxon>
        <taxon>Vibrionales</taxon>
        <taxon>Vibrionaceae</taxon>
        <taxon>Vibrio</taxon>
    </lineage>
</organism>
<proteinExistence type="predicted"/>
<name>A0A0B8P9M7_9VIBR</name>
<gene>
    <name evidence="1" type="ORF">JCM19232_2480</name>
</gene>